<dbReference type="Gene3D" id="3.30.1520.10">
    <property type="entry name" value="Phox-like domain"/>
    <property type="match status" value="1"/>
</dbReference>
<dbReference type="OrthoDB" id="159404at2759"/>
<dbReference type="GO" id="GO:0035091">
    <property type="term" value="F:phosphatidylinositol binding"/>
    <property type="evidence" value="ECO:0007669"/>
    <property type="project" value="InterPro"/>
</dbReference>
<gene>
    <name evidence="2" type="ORF">L917_01763</name>
</gene>
<feature type="compositionally biased region" description="Low complexity" evidence="1">
    <location>
        <begin position="9"/>
        <end position="22"/>
    </location>
</feature>
<dbReference type="AlphaFoldDB" id="W2LYF3"/>
<feature type="compositionally biased region" description="Acidic residues" evidence="1">
    <location>
        <begin position="212"/>
        <end position="235"/>
    </location>
</feature>
<evidence type="ECO:0000313" key="2">
    <source>
        <dbReference type="EMBL" id="ETM01665.1"/>
    </source>
</evidence>
<evidence type="ECO:0008006" key="3">
    <source>
        <dbReference type="Google" id="ProtNLM"/>
    </source>
</evidence>
<dbReference type="SUPFAM" id="SSF64268">
    <property type="entry name" value="PX domain"/>
    <property type="match status" value="1"/>
</dbReference>
<dbReference type="EMBL" id="KI677628">
    <property type="protein sequence ID" value="ETM01665.1"/>
    <property type="molecule type" value="Genomic_DNA"/>
</dbReference>
<dbReference type="Proteomes" id="UP000054423">
    <property type="component" value="Unassembled WGS sequence"/>
</dbReference>
<feature type="region of interest" description="Disordered" evidence="1">
    <location>
        <begin position="199"/>
        <end position="237"/>
    </location>
</feature>
<dbReference type="VEuPathDB" id="FungiDB:PPTG_07004"/>
<reference evidence="2" key="1">
    <citation type="submission" date="2013-11" db="EMBL/GenBank/DDBJ databases">
        <title>The Genome Sequence of Phytophthora parasitica CHvinca01.</title>
        <authorList>
            <consortium name="The Broad Institute Genomics Platform"/>
            <person name="Russ C."/>
            <person name="Tyler B."/>
            <person name="Panabieres F."/>
            <person name="Shan W."/>
            <person name="Tripathy S."/>
            <person name="Grunwald N."/>
            <person name="Machado M."/>
            <person name="Johnson C.S."/>
            <person name="Arredondo F."/>
            <person name="Hong C."/>
            <person name="Coffey M."/>
            <person name="Young S.K."/>
            <person name="Zeng Q."/>
            <person name="Gargeya S."/>
            <person name="Fitzgerald M."/>
            <person name="Abouelleil A."/>
            <person name="Alvarado L."/>
            <person name="Chapman S.B."/>
            <person name="Gainer-Dewar J."/>
            <person name="Goldberg J."/>
            <person name="Griggs A."/>
            <person name="Gujja S."/>
            <person name="Hansen M."/>
            <person name="Howarth C."/>
            <person name="Imamovic A."/>
            <person name="Ireland A."/>
            <person name="Larimer J."/>
            <person name="McCowan C."/>
            <person name="Murphy C."/>
            <person name="Pearson M."/>
            <person name="Poon T.W."/>
            <person name="Priest M."/>
            <person name="Roberts A."/>
            <person name="Saif S."/>
            <person name="Shea T."/>
            <person name="Sykes S."/>
            <person name="Wortman J."/>
            <person name="Nusbaum C."/>
            <person name="Birren B."/>
        </authorList>
    </citation>
    <scope>NUCLEOTIDE SEQUENCE [LARGE SCALE GENOMIC DNA]</scope>
    <source>
        <strain evidence="2">CHvinca01</strain>
    </source>
</reference>
<dbReference type="CDD" id="cd06093">
    <property type="entry name" value="PX_domain"/>
    <property type="match status" value="1"/>
</dbReference>
<sequence length="253" mass="27861">MVGTMIENSSSSTASSSSTSSGCAGAAPRSAACLKRAGPFAVPEAVAWLDHVTLELNTDTTGGKTQYQLTMKYTPNQQKLESCATWTVSRSFDEYRAFQKRLLKRMQHGHSCGAECKWLYKVVKHYFPQKSLFCNNCPKVVAARQQTLIRCLTTVQASLVNRGNHSCRVLVHDVAAEFNRFVAKGMKDMEANAITDDSASSELSAVTRDSLDSLDSESEDDSDSEDEEEEEESDCDACHSRHVVCRTHSNLKA</sequence>
<protein>
    <recommendedName>
        <fullName evidence="3">PX domain-containing protein</fullName>
    </recommendedName>
</protein>
<evidence type="ECO:0000256" key="1">
    <source>
        <dbReference type="SAM" id="MobiDB-lite"/>
    </source>
</evidence>
<accession>W2LYF3</accession>
<name>W2LYF3_PHYNI</name>
<proteinExistence type="predicted"/>
<dbReference type="InterPro" id="IPR036871">
    <property type="entry name" value="PX_dom_sf"/>
</dbReference>
<feature type="region of interest" description="Disordered" evidence="1">
    <location>
        <begin position="1"/>
        <end position="22"/>
    </location>
</feature>
<organism evidence="2">
    <name type="scientific">Phytophthora nicotianae</name>
    <name type="common">Potato buckeye rot agent</name>
    <name type="synonym">Phytophthora parasitica</name>
    <dbReference type="NCBI Taxonomy" id="4792"/>
    <lineage>
        <taxon>Eukaryota</taxon>
        <taxon>Sar</taxon>
        <taxon>Stramenopiles</taxon>
        <taxon>Oomycota</taxon>
        <taxon>Peronosporomycetes</taxon>
        <taxon>Peronosporales</taxon>
        <taxon>Peronosporaceae</taxon>
        <taxon>Phytophthora</taxon>
    </lineage>
</organism>